<organism evidence="2 3">
    <name type="scientific">Bdellovibrio reynosensis</name>
    <dbReference type="NCBI Taxonomy" id="2835041"/>
    <lineage>
        <taxon>Bacteria</taxon>
        <taxon>Pseudomonadati</taxon>
        <taxon>Bdellovibrionota</taxon>
        <taxon>Bdellovibrionia</taxon>
        <taxon>Bdellovibrionales</taxon>
        <taxon>Pseudobdellovibrionaceae</taxon>
        <taxon>Bdellovibrio</taxon>
    </lineage>
</organism>
<dbReference type="Proteomes" id="UP000830116">
    <property type="component" value="Chromosome"/>
</dbReference>
<dbReference type="Pfam" id="PF10986">
    <property type="entry name" value="ZrgA"/>
    <property type="match status" value="1"/>
</dbReference>
<dbReference type="EMBL" id="CP093442">
    <property type="protein sequence ID" value="UOF02746.1"/>
    <property type="molecule type" value="Genomic_DNA"/>
</dbReference>
<proteinExistence type="predicted"/>
<evidence type="ECO:0000313" key="3">
    <source>
        <dbReference type="Proteomes" id="UP000830116"/>
    </source>
</evidence>
<evidence type="ECO:0000313" key="2">
    <source>
        <dbReference type="EMBL" id="UOF02746.1"/>
    </source>
</evidence>
<name>A0ABY4CGE2_9BACT</name>
<feature type="signal peptide" evidence="1">
    <location>
        <begin position="1"/>
        <end position="19"/>
    </location>
</feature>
<sequence>MFKVLLFSAIVFAANVSSAQSEPESAPVQKKHLHGLATTTMGFDDKKGKIELHVNAEAIYGFEHEAKSKKDKARKEKGLAKLEEKIADMIVFDKSLNCEIKKEIFEVNQERRAHAEVIAEFSVTCTAPVAGTSVEFNFQKAFPRIKTVQVDAIVDSVQKSAEITKNGESLELK</sequence>
<dbReference type="InterPro" id="IPR021253">
    <property type="entry name" value="ZrgA-like"/>
</dbReference>
<reference evidence="2" key="1">
    <citation type="submission" date="2022-03" db="EMBL/GenBank/DDBJ databases">
        <title>Genome Identification and Characterization of new species Bdellovibrio reynosense LBG001 sp. nov. from a Mexico soil sample.</title>
        <authorList>
            <person name="Camilli A."/>
            <person name="Ajao Y."/>
            <person name="Guo X."/>
        </authorList>
    </citation>
    <scope>NUCLEOTIDE SEQUENCE</scope>
    <source>
        <strain evidence="2">LBG001</strain>
    </source>
</reference>
<gene>
    <name evidence="2" type="ORF">MNR06_07255</name>
</gene>
<accession>A0ABY4CGE2</accession>
<feature type="chain" id="PRO_5046446616" evidence="1">
    <location>
        <begin position="20"/>
        <end position="173"/>
    </location>
</feature>
<evidence type="ECO:0000256" key="1">
    <source>
        <dbReference type="SAM" id="SignalP"/>
    </source>
</evidence>
<dbReference type="RefSeq" id="WP_243540549.1">
    <property type="nucleotide sequence ID" value="NZ_CP093442.1"/>
</dbReference>
<keyword evidence="1" id="KW-0732">Signal</keyword>
<protein>
    <submittedName>
        <fullName evidence="2">DUF2796 domain-containing protein</fullName>
    </submittedName>
</protein>
<keyword evidence="3" id="KW-1185">Reference proteome</keyword>